<evidence type="ECO:0000259" key="1">
    <source>
        <dbReference type="PROSITE" id="PS51725"/>
    </source>
</evidence>
<gene>
    <name evidence="2" type="ORF">GRF29_1g2939409</name>
</gene>
<proteinExistence type="predicted"/>
<dbReference type="InterPro" id="IPR007138">
    <property type="entry name" value="ABM_dom"/>
</dbReference>
<dbReference type="Proteomes" id="UP001280581">
    <property type="component" value="Unassembled WGS sequence"/>
</dbReference>
<protein>
    <recommendedName>
        <fullName evidence="1">ABM domain-containing protein</fullName>
    </recommendedName>
</protein>
<accession>A0AAN6MA53</accession>
<evidence type="ECO:0000313" key="3">
    <source>
        <dbReference type="Proteomes" id="UP001280581"/>
    </source>
</evidence>
<evidence type="ECO:0000313" key="2">
    <source>
        <dbReference type="EMBL" id="KAK3217391.1"/>
    </source>
</evidence>
<keyword evidence="3" id="KW-1185">Reference proteome</keyword>
<feature type="domain" description="ABM" evidence="1">
    <location>
        <begin position="4"/>
        <end position="98"/>
    </location>
</feature>
<sequence length="218" mass="25042">MPNIFVFAHLPFAKEEYRKTAEEKLANISEYTKQNEPDTLRYFFSVPREESDVKSIYVIEEYASRTAFDAHMATENVKDIVAWLTENAQHLKGESTVNMAEVNTSFTRPKLANTKDLWICYASIKYKEGKRAVALESWKHVASETEKNEADTLSYSILRDSGNPDIVRTVEVYASQEYFKGVHVSSKAVQENMKSFGDEIRESVQHVFLQYRGGFLGR</sequence>
<dbReference type="PROSITE" id="PS51725">
    <property type="entry name" value="ABM"/>
    <property type="match status" value="2"/>
</dbReference>
<dbReference type="InterPro" id="IPR011008">
    <property type="entry name" value="Dimeric_a/b-barrel"/>
</dbReference>
<dbReference type="AlphaFoldDB" id="A0AAN6MA53"/>
<dbReference type="EMBL" id="WVTA01000001">
    <property type="protein sequence ID" value="KAK3217391.1"/>
    <property type="molecule type" value="Genomic_DNA"/>
</dbReference>
<dbReference type="PANTHER" id="PTHR40624">
    <property type="entry name" value="BIOSYNTHESIS MONOOXYGENASE, PUTATIVE (AFU_ORTHOLOGUE AFUA_1G12025)-RELATED"/>
    <property type="match status" value="1"/>
</dbReference>
<dbReference type="Pfam" id="PF03992">
    <property type="entry name" value="ABM"/>
    <property type="match status" value="2"/>
</dbReference>
<dbReference type="Gene3D" id="3.30.70.100">
    <property type="match status" value="1"/>
</dbReference>
<dbReference type="PANTHER" id="PTHR40624:SF1">
    <property type="entry name" value="BIOSYNTHESIS MONOOXYGENASE, PUTATIVE (AFU_ORTHOLOGUE AFUA_1G12025)-RELATED"/>
    <property type="match status" value="1"/>
</dbReference>
<dbReference type="SUPFAM" id="SSF54909">
    <property type="entry name" value="Dimeric alpha+beta barrel"/>
    <property type="match status" value="2"/>
</dbReference>
<organism evidence="2 3">
    <name type="scientific">Pseudopithomyces chartarum</name>
    <dbReference type="NCBI Taxonomy" id="1892770"/>
    <lineage>
        <taxon>Eukaryota</taxon>
        <taxon>Fungi</taxon>
        <taxon>Dikarya</taxon>
        <taxon>Ascomycota</taxon>
        <taxon>Pezizomycotina</taxon>
        <taxon>Dothideomycetes</taxon>
        <taxon>Pleosporomycetidae</taxon>
        <taxon>Pleosporales</taxon>
        <taxon>Massarineae</taxon>
        <taxon>Didymosphaeriaceae</taxon>
        <taxon>Pseudopithomyces</taxon>
    </lineage>
</organism>
<reference evidence="2 3" key="1">
    <citation type="submission" date="2021-02" db="EMBL/GenBank/DDBJ databases">
        <title>Genome assembly of Pseudopithomyces chartarum.</title>
        <authorList>
            <person name="Jauregui R."/>
            <person name="Singh J."/>
            <person name="Voisey C."/>
        </authorList>
    </citation>
    <scope>NUCLEOTIDE SEQUENCE [LARGE SCALE GENOMIC DNA]</scope>
    <source>
        <strain evidence="2 3">AGR01</strain>
    </source>
</reference>
<comment type="caution">
    <text evidence="2">The sequence shown here is derived from an EMBL/GenBank/DDBJ whole genome shotgun (WGS) entry which is preliminary data.</text>
</comment>
<name>A0AAN6MA53_9PLEO</name>
<feature type="domain" description="ABM" evidence="1">
    <location>
        <begin position="118"/>
        <end position="208"/>
    </location>
</feature>